<evidence type="ECO:0000256" key="7">
    <source>
        <dbReference type="SAM" id="Phobius"/>
    </source>
</evidence>
<name>A0ABS5GER0_9BRAD</name>
<feature type="domain" description="ABC3 transporter permease C-terminal" evidence="8">
    <location>
        <begin position="293"/>
        <end position="406"/>
    </location>
</feature>
<dbReference type="RefSeq" id="WP_210263978.1">
    <property type="nucleotide sequence ID" value="NZ_JABFDP010000017.1"/>
</dbReference>
<feature type="transmembrane region" description="Helical" evidence="7">
    <location>
        <begin position="376"/>
        <end position="396"/>
    </location>
</feature>
<evidence type="ECO:0000259" key="8">
    <source>
        <dbReference type="Pfam" id="PF02687"/>
    </source>
</evidence>
<dbReference type="InterPro" id="IPR003838">
    <property type="entry name" value="ABC3_permease_C"/>
</dbReference>
<keyword evidence="3 7" id="KW-0812">Transmembrane</keyword>
<dbReference type="Proteomes" id="UP001314635">
    <property type="component" value="Unassembled WGS sequence"/>
</dbReference>
<evidence type="ECO:0000259" key="9">
    <source>
        <dbReference type="Pfam" id="PF12704"/>
    </source>
</evidence>
<proteinExistence type="inferred from homology"/>
<dbReference type="EMBL" id="JAFCLK010000030">
    <property type="protein sequence ID" value="MBR1139494.1"/>
    <property type="molecule type" value="Genomic_DNA"/>
</dbReference>
<evidence type="ECO:0000256" key="4">
    <source>
        <dbReference type="ARBA" id="ARBA00022989"/>
    </source>
</evidence>
<comment type="subcellular location">
    <subcellularLocation>
        <location evidence="1">Cell membrane</location>
        <topology evidence="1">Multi-pass membrane protein</topology>
    </subcellularLocation>
</comment>
<feature type="domain" description="MacB-like periplasmic core" evidence="9">
    <location>
        <begin position="39"/>
        <end position="256"/>
    </location>
</feature>
<evidence type="ECO:0000313" key="11">
    <source>
        <dbReference type="Proteomes" id="UP001314635"/>
    </source>
</evidence>
<dbReference type="PANTHER" id="PTHR30572:SF4">
    <property type="entry name" value="ABC TRANSPORTER PERMEASE YTRF"/>
    <property type="match status" value="1"/>
</dbReference>
<keyword evidence="5 7" id="KW-0472">Membrane</keyword>
<evidence type="ECO:0000256" key="2">
    <source>
        <dbReference type="ARBA" id="ARBA00022475"/>
    </source>
</evidence>
<sequence length="413" mass="43245">MSCAMQDPVEGTEVSTSPLLLELIREAIADVHLLRGRALLALIGIAIGTAAVIAMLHIGHTARVESMRRFQSLGIDRLSIVAVGTTTRLPAIPESFVHMLLQPSFGIASAAPIVSAGTTLHVGRQRIGATLIASNDQLFELAKADFARGRAISDLDGFAPFVVLGAGIAREVRAATGQEPGPGDQIRIQDQIMTVVGVLEPTEQNFVLNLDLSRSVVIPLMAARRLVSASAVSISRIAAKFSAGVDGAVASSAIAAAFRQQVPQGGALQIQTARQLIASVDEQVRIYSLLLLAIGAVSLIVGGVGVMNVMLMSVMERRREIGVRIAIGARQQDIVVMFLTESMLLSAIGAVVGTIIGSAVGFAFAKISGWTFSPAWAALPLGVGMSVCVGLFFGLYPAVRAANLNPIDALRAE</sequence>
<dbReference type="InterPro" id="IPR050250">
    <property type="entry name" value="Macrolide_Exporter_MacB"/>
</dbReference>
<evidence type="ECO:0000256" key="1">
    <source>
        <dbReference type="ARBA" id="ARBA00004651"/>
    </source>
</evidence>
<keyword evidence="11" id="KW-1185">Reference proteome</keyword>
<reference evidence="11" key="1">
    <citation type="journal article" date="2021" name="ISME J.">
        <title>Evolutionary origin and ecological implication of a unique nif island in free-living Bradyrhizobium lineages.</title>
        <authorList>
            <person name="Tao J."/>
        </authorList>
    </citation>
    <scope>NUCLEOTIDE SEQUENCE [LARGE SCALE GENOMIC DNA]</scope>
    <source>
        <strain evidence="11">SZCCT0094</strain>
    </source>
</reference>
<dbReference type="Pfam" id="PF12704">
    <property type="entry name" value="MacB_PCD"/>
    <property type="match status" value="1"/>
</dbReference>
<evidence type="ECO:0000256" key="3">
    <source>
        <dbReference type="ARBA" id="ARBA00022692"/>
    </source>
</evidence>
<dbReference type="InterPro" id="IPR025857">
    <property type="entry name" value="MacB_PCD"/>
</dbReference>
<organism evidence="10 11">
    <name type="scientific">Bradyrhizobium denitrificans</name>
    <dbReference type="NCBI Taxonomy" id="2734912"/>
    <lineage>
        <taxon>Bacteria</taxon>
        <taxon>Pseudomonadati</taxon>
        <taxon>Pseudomonadota</taxon>
        <taxon>Alphaproteobacteria</taxon>
        <taxon>Hyphomicrobiales</taxon>
        <taxon>Nitrobacteraceae</taxon>
        <taxon>Bradyrhizobium</taxon>
    </lineage>
</organism>
<feature type="transmembrane region" description="Helical" evidence="7">
    <location>
        <begin position="286"/>
        <end position="314"/>
    </location>
</feature>
<comment type="caution">
    <text evidence="10">The sequence shown here is derived from an EMBL/GenBank/DDBJ whole genome shotgun (WGS) entry which is preliminary data.</text>
</comment>
<protein>
    <submittedName>
        <fullName evidence="10">ABC transporter permease</fullName>
    </submittedName>
</protein>
<comment type="similarity">
    <text evidence="6">Belongs to the ABC-4 integral membrane protein family.</text>
</comment>
<evidence type="ECO:0000256" key="6">
    <source>
        <dbReference type="ARBA" id="ARBA00038076"/>
    </source>
</evidence>
<dbReference type="Pfam" id="PF02687">
    <property type="entry name" value="FtsX"/>
    <property type="match status" value="1"/>
</dbReference>
<accession>A0ABS5GER0</accession>
<dbReference type="PANTHER" id="PTHR30572">
    <property type="entry name" value="MEMBRANE COMPONENT OF TRANSPORTER-RELATED"/>
    <property type="match status" value="1"/>
</dbReference>
<feature type="transmembrane region" description="Helical" evidence="7">
    <location>
        <begin position="335"/>
        <end position="364"/>
    </location>
</feature>
<keyword evidence="4 7" id="KW-1133">Transmembrane helix</keyword>
<evidence type="ECO:0000256" key="5">
    <source>
        <dbReference type="ARBA" id="ARBA00023136"/>
    </source>
</evidence>
<evidence type="ECO:0000313" key="10">
    <source>
        <dbReference type="EMBL" id="MBR1139494.1"/>
    </source>
</evidence>
<gene>
    <name evidence="10" type="ORF">JQ619_27420</name>
</gene>
<keyword evidence="2" id="KW-1003">Cell membrane</keyword>
<feature type="transmembrane region" description="Helical" evidence="7">
    <location>
        <begin position="38"/>
        <end position="59"/>
    </location>
</feature>